<name>A0A1V3IN39_9PAST</name>
<dbReference type="AlphaFoldDB" id="A0A1V3IN39"/>
<accession>A0A1V3IN39</accession>
<dbReference type="RefSeq" id="WP_077415823.1">
    <property type="nucleotide sequence ID" value="NZ_MLHJ01000036.1"/>
</dbReference>
<protein>
    <submittedName>
        <fullName evidence="1">Uncharacterized protein</fullName>
    </submittedName>
</protein>
<proteinExistence type="predicted"/>
<reference evidence="1 2" key="1">
    <citation type="submission" date="2016-10" db="EMBL/GenBank/DDBJ databases">
        <title>Rodentibacter gen. nov. and new species.</title>
        <authorList>
            <person name="Christensen H."/>
        </authorList>
    </citation>
    <scope>NUCLEOTIDE SEQUENCE [LARGE SCALE GENOMIC DNA]</scope>
    <source>
        <strain evidence="1 2">CCUG17206</strain>
    </source>
</reference>
<dbReference type="EMBL" id="MLHJ01000036">
    <property type="protein sequence ID" value="OOF43485.1"/>
    <property type="molecule type" value="Genomic_DNA"/>
</dbReference>
<keyword evidence="2" id="KW-1185">Reference proteome</keyword>
<evidence type="ECO:0000313" key="2">
    <source>
        <dbReference type="Proteomes" id="UP000189433"/>
    </source>
</evidence>
<dbReference type="OrthoDB" id="1425096at2"/>
<gene>
    <name evidence="1" type="ORF">BKK50_04660</name>
</gene>
<evidence type="ECO:0000313" key="1">
    <source>
        <dbReference type="EMBL" id="OOF43485.1"/>
    </source>
</evidence>
<organism evidence="1 2">
    <name type="scientific">Rodentibacter rarus</name>
    <dbReference type="NCBI Taxonomy" id="1908260"/>
    <lineage>
        <taxon>Bacteria</taxon>
        <taxon>Pseudomonadati</taxon>
        <taxon>Pseudomonadota</taxon>
        <taxon>Gammaproteobacteria</taxon>
        <taxon>Pasteurellales</taxon>
        <taxon>Pasteurellaceae</taxon>
        <taxon>Rodentibacter</taxon>
    </lineage>
</organism>
<comment type="caution">
    <text evidence="1">The sequence shown here is derived from an EMBL/GenBank/DDBJ whole genome shotgun (WGS) entry which is preliminary data.</text>
</comment>
<sequence>MPIAQTLKTYFREHRDIDNYAEDFRLRIHRAISWLEKSENAKELDDLDTQFIALWISFNSAYARELDVNTGDRNTFNLFLHLICRCDKEQRLYNLVWHKFSQSIRLLIKNQFVYQPFWDYHNGKISEREFLLAFERSKDKAYSALERGETQYILEVIFSCLYTLRNQILHGGATYNSRANREQLKDGCRVLSLLIPEMLQIMMENHQEINWGKPYYPVIRD</sequence>
<dbReference type="STRING" id="1908260.BKK50_04660"/>
<dbReference type="Proteomes" id="UP000189433">
    <property type="component" value="Unassembled WGS sequence"/>
</dbReference>